<comment type="caution">
    <text evidence="2">The sequence shown here is derived from an EMBL/GenBank/DDBJ whole genome shotgun (WGS) entry which is preliminary data.</text>
</comment>
<sequence>MTAATTTYSATRRLPQPLRTVLLSSRTFGLLPSCVCTPVTRHDSLASRSPTLAISCISAASSCIPAVHSRHGFCRAFSSQASPTDRTRRPSSAPLFVVPADDSAVGSSDPSPPQQPPPPPPPESLTVDDLVANLPTVLAAGDPATIFAYYAALFNSHPPALTEPRILDILNALAPSDTYGCINIFQDWNIRQRSLHDASQAPSLSATASLTSSSSSPVLLTFLLALRHAPSPEAFVTGINAAVSALAHADNHHLHGPTAWWRLLDTVLDMYAPDMFSSRMLVAGPLALDILRKAKAAATSLEGHGAFDWNPSIALRYEIRALGQASDLDSLRHLFQQVSAQLMDTSLPPHPSEWITAFARAGDFDRARSLFVTCVQSEIVPSIESAYALLLRAARSNNLQATIDLQSALFDVYGPDIDDPSHPGINLYSPLLEACRASLSEHRFARYPTPADWTHRLHVAKVFQETRATIARLGLHLSESAHESILACLVLANYDDHYRYPLKDAAAALEAMIQHGYMPTQYAIHTLMRGYANTRENVNVHDRVKVILQYMGIMRACGVPVTAETYSIAFLALKPRKPIVKKRVAVIQQLHDLHREMTHQHGIPHTHQSMHAYLRVMGVHGGWNHLYRAFDTMTARYGLERNATTYFTMMHALHRDAAGAQYAIEVLEPQMRAEGVRLTPDIAHTLLACCVTVNNEKVAWQVFEAMGHAGMPVTHTVLNYLLKMALFNGRLAHAQFVLDEFGRRGMFFDPTTYYHLMTYFTKLKPDQDKVYELIERLRGQADLCEQYSLISGCLVADLVQPTKSVGSASALVAFNPLPTELANELGEPAIEVAQRKAESASAKVDPAARSLVQLTIPPLPSLPSETCHPLQRPIQVLIDSRLHLKALQLHIGNQDYIKAFQTFTTLLCDFHVALLHRFAMARQYRAEAIADFAAREAAAQAAKAADAADDDEEAVQAVISRQPMLSYPPRIVHYEPYNARAGLLYLPKDVATATWLMCQSLLHMPGDKLPSDFPAFRYVHLKPPRDVVAKAGKQGKRTATVANADAAVHAPRSYTEAASAAKAPRALAESATTSRAANTNGSAQTHVWDAADEYLSRITFKSLAVAGMNKVAVARVVFRTSLRALNAFLGFPTMIRFDWVKDLMHKLSFDIDYKDRYRVQIRRAGMFEEAAVTKGKDEEERERTVDPVFSGMPQSVIEQLVWNERKRRDAIVRYKAATAAAPADGKATKDPLGAAAADMEASAAPRAAAVKPEDIRTLTALLGVQIDDKNQRFTRLPYTSASPETLSELMVRELPEEEQDLDEDALPARERPTPASKKVARNVLVDEAVMEHEIQKGDDGIDYANEVRKTMYAEKPRGKVGRSARVSAEKALERDGPLDL</sequence>
<dbReference type="Gene3D" id="1.25.40.10">
    <property type="entry name" value="Tetratricopeptide repeat domain"/>
    <property type="match status" value="2"/>
</dbReference>
<feature type="region of interest" description="Disordered" evidence="1">
    <location>
        <begin position="1354"/>
        <end position="1380"/>
    </location>
</feature>
<feature type="region of interest" description="Disordered" evidence="1">
    <location>
        <begin position="1295"/>
        <end position="1318"/>
    </location>
</feature>
<gene>
    <name evidence="2" type="ORF">BCR44DRAFT_1459981</name>
</gene>
<dbReference type="STRING" id="765915.A0A1Y2HR41"/>
<reference evidence="2 3" key="1">
    <citation type="submission" date="2016-07" db="EMBL/GenBank/DDBJ databases">
        <title>Pervasive Adenine N6-methylation of Active Genes in Fungi.</title>
        <authorList>
            <consortium name="DOE Joint Genome Institute"/>
            <person name="Mondo S.J."/>
            <person name="Dannebaum R.O."/>
            <person name="Kuo R.C."/>
            <person name="Labutti K."/>
            <person name="Haridas S."/>
            <person name="Kuo A."/>
            <person name="Salamov A."/>
            <person name="Ahrendt S.R."/>
            <person name="Lipzen A."/>
            <person name="Sullivan W."/>
            <person name="Andreopoulos W.B."/>
            <person name="Clum A."/>
            <person name="Lindquist E."/>
            <person name="Daum C."/>
            <person name="Ramamoorthy G.K."/>
            <person name="Gryganskyi A."/>
            <person name="Culley D."/>
            <person name="Magnuson J.K."/>
            <person name="James T.Y."/>
            <person name="O'Malley M.A."/>
            <person name="Stajich J.E."/>
            <person name="Spatafora J.W."/>
            <person name="Visel A."/>
            <person name="Grigoriev I.V."/>
        </authorList>
    </citation>
    <scope>NUCLEOTIDE SEQUENCE [LARGE SCALE GENOMIC DNA]</scope>
    <source>
        <strain evidence="2 3">PL171</strain>
    </source>
</reference>
<keyword evidence="3" id="KW-1185">Reference proteome</keyword>
<dbReference type="GO" id="GO:0003729">
    <property type="term" value="F:mRNA binding"/>
    <property type="evidence" value="ECO:0007669"/>
    <property type="project" value="TreeGrafter"/>
</dbReference>
<dbReference type="PANTHER" id="PTHR47938">
    <property type="entry name" value="RESPIRATORY COMPLEX I CHAPERONE (CIA84), PUTATIVE (AFU_ORTHOLOGUE AFUA_2G06020)-RELATED"/>
    <property type="match status" value="1"/>
</dbReference>
<protein>
    <recommendedName>
        <fullName evidence="4">Pentacotripeptide-repeat region of PRORP domain-containing protein</fullName>
    </recommendedName>
</protein>
<feature type="compositionally biased region" description="Basic and acidic residues" evidence="1">
    <location>
        <begin position="1367"/>
        <end position="1380"/>
    </location>
</feature>
<dbReference type="PANTHER" id="PTHR47938:SF35">
    <property type="entry name" value="PENTATRICOPEPTIDE REPEAT-CONTAINING PROTEIN 4, MITOCHONDRIAL-RELATED"/>
    <property type="match status" value="1"/>
</dbReference>
<evidence type="ECO:0000313" key="2">
    <source>
        <dbReference type="EMBL" id="ORZ36999.1"/>
    </source>
</evidence>
<evidence type="ECO:0000313" key="3">
    <source>
        <dbReference type="Proteomes" id="UP000193411"/>
    </source>
</evidence>
<dbReference type="InterPro" id="IPR011990">
    <property type="entry name" value="TPR-like_helical_dom_sf"/>
</dbReference>
<feature type="compositionally biased region" description="Pro residues" evidence="1">
    <location>
        <begin position="110"/>
        <end position="123"/>
    </location>
</feature>
<dbReference type="OrthoDB" id="185373at2759"/>
<feature type="region of interest" description="Disordered" evidence="1">
    <location>
        <begin position="99"/>
        <end position="125"/>
    </location>
</feature>
<proteinExistence type="predicted"/>
<accession>A0A1Y2HR41</accession>
<name>A0A1Y2HR41_9FUNG</name>
<evidence type="ECO:0008006" key="4">
    <source>
        <dbReference type="Google" id="ProtNLM"/>
    </source>
</evidence>
<organism evidence="2 3">
    <name type="scientific">Catenaria anguillulae PL171</name>
    <dbReference type="NCBI Taxonomy" id="765915"/>
    <lineage>
        <taxon>Eukaryota</taxon>
        <taxon>Fungi</taxon>
        <taxon>Fungi incertae sedis</taxon>
        <taxon>Blastocladiomycota</taxon>
        <taxon>Blastocladiomycetes</taxon>
        <taxon>Blastocladiales</taxon>
        <taxon>Catenariaceae</taxon>
        <taxon>Catenaria</taxon>
    </lineage>
</organism>
<feature type="compositionally biased region" description="Acidic residues" evidence="1">
    <location>
        <begin position="1295"/>
        <end position="1305"/>
    </location>
</feature>
<dbReference type="Proteomes" id="UP000193411">
    <property type="component" value="Unassembled WGS sequence"/>
</dbReference>
<evidence type="ECO:0000256" key="1">
    <source>
        <dbReference type="SAM" id="MobiDB-lite"/>
    </source>
</evidence>
<dbReference type="EMBL" id="MCFL01000014">
    <property type="protein sequence ID" value="ORZ36999.1"/>
    <property type="molecule type" value="Genomic_DNA"/>
</dbReference>